<comment type="caution">
    <text evidence="1">The sequence shown here is derived from an EMBL/GenBank/DDBJ whole genome shotgun (WGS) entry which is preliminary data.</text>
</comment>
<sequence>MLLVPAPRAACAAPRAELCFRAGWFPGSCAAR</sequence>
<dbReference type="Proteomes" id="UP000265520">
    <property type="component" value="Unassembled WGS sequence"/>
</dbReference>
<feature type="non-terminal residue" evidence="1">
    <location>
        <position position="32"/>
    </location>
</feature>
<evidence type="ECO:0000313" key="1">
    <source>
        <dbReference type="EMBL" id="MCI37127.1"/>
    </source>
</evidence>
<dbReference type="EMBL" id="LXQA010241029">
    <property type="protein sequence ID" value="MCI37127.1"/>
    <property type="molecule type" value="Genomic_DNA"/>
</dbReference>
<reference evidence="1 2" key="1">
    <citation type="journal article" date="2018" name="Front. Plant Sci.">
        <title>Red Clover (Trifolium pratense) and Zigzag Clover (T. medium) - A Picture of Genomic Similarities and Differences.</title>
        <authorList>
            <person name="Dluhosova J."/>
            <person name="Istvanek J."/>
            <person name="Nedelnik J."/>
            <person name="Repkova J."/>
        </authorList>
    </citation>
    <scope>NUCLEOTIDE SEQUENCE [LARGE SCALE GENOMIC DNA]</scope>
    <source>
        <strain evidence="2">cv. 10/8</strain>
        <tissue evidence="1">Leaf</tissue>
    </source>
</reference>
<name>A0A392RLG7_9FABA</name>
<accession>A0A392RLG7</accession>
<proteinExistence type="predicted"/>
<keyword evidence="2" id="KW-1185">Reference proteome</keyword>
<dbReference type="AlphaFoldDB" id="A0A392RLG7"/>
<organism evidence="1 2">
    <name type="scientific">Trifolium medium</name>
    <dbReference type="NCBI Taxonomy" id="97028"/>
    <lineage>
        <taxon>Eukaryota</taxon>
        <taxon>Viridiplantae</taxon>
        <taxon>Streptophyta</taxon>
        <taxon>Embryophyta</taxon>
        <taxon>Tracheophyta</taxon>
        <taxon>Spermatophyta</taxon>
        <taxon>Magnoliopsida</taxon>
        <taxon>eudicotyledons</taxon>
        <taxon>Gunneridae</taxon>
        <taxon>Pentapetalae</taxon>
        <taxon>rosids</taxon>
        <taxon>fabids</taxon>
        <taxon>Fabales</taxon>
        <taxon>Fabaceae</taxon>
        <taxon>Papilionoideae</taxon>
        <taxon>50 kb inversion clade</taxon>
        <taxon>NPAAA clade</taxon>
        <taxon>Hologalegina</taxon>
        <taxon>IRL clade</taxon>
        <taxon>Trifolieae</taxon>
        <taxon>Trifolium</taxon>
    </lineage>
</organism>
<evidence type="ECO:0000313" key="2">
    <source>
        <dbReference type="Proteomes" id="UP000265520"/>
    </source>
</evidence>
<protein>
    <submittedName>
        <fullName evidence="1">Uncharacterized protein</fullName>
    </submittedName>
</protein>